<dbReference type="GO" id="GO:0008818">
    <property type="term" value="F:cobalamin 5'-phosphate synthase activity"/>
    <property type="evidence" value="ECO:0007669"/>
    <property type="project" value="UniProtKB-UniRule"/>
</dbReference>
<evidence type="ECO:0000256" key="5">
    <source>
        <dbReference type="ARBA" id="ARBA00013200"/>
    </source>
</evidence>
<evidence type="ECO:0000256" key="19">
    <source>
        <dbReference type="HAMAP-Rule" id="MF_00719"/>
    </source>
</evidence>
<dbReference type="InterPro" id="IPR003805">
    <property type="entry name" value="CobS"/>
</dbReference>
<evidence type="ECO:0000256" key="16">
    <source>
        <dbReference type="ARBA" id="ARBA00032853"/>
    </source>
</evidence>
<evidence type="ECO:0000256" key="12">
    <source>
        <dbReference type="ARBA" id="ARBA00022989"/>
    </source>
</evidence>
<feature type="transmembrane region" description="Helical" evidence="19">
    <location>
        <begin position="139"/>
        <end position="162"/>
    </location>
</feature>
<keyword evidence="7 19" id="KW-1003">Cell membrane</keyword>
<dbReference type="GO" id="GO:0009236">
    <property type="term" value="P:cobalamin biosynthetic process"/>
    <property type="evidence" value="ECO:0007669"/>
    <property type="project" value="UniProtKB-UniRule"/>
</dbReference>
<evidence type="ECO:0000256" key="9">
    <source>
        <dbReference type="ARBA" id="ARBA00022679"/>
    </source>
</evidence>
<dbReference type="UniPathway" id="UPA00148">
    <property type="reaction ID" value="UER00238"/>
</dbReference>
<dbReference type="PANTHER" id="PTHR34148">
    <property type="entry name" value="ADENOSYLCOBINAMIDE-GDP RIBAZOLETRANSFERASE"/>
    <property type="match status" value="1"/>
</dbReference>
<evidence type="ECO:0000256" key="1">
    <source>
        <dbReference type="ARBA" id="ARBA00001946"/>
    </source>
</evidence>
<comment type="similarity">
    <text evidence="4 19">Belongs to the CobS family.</text>
</comment>
<keyword evidence="12 19" id="KW-1133">Transmembrane helix</keyword>
<evidence type="ECO:0000256" key="6">
    <source>
        <dbReference type="ARBA" id="ARBA00015850"/>
    </source>
</evidence>
<dbReference type="eggNOG" id="COG0368">
    <property type="taxonomic scope" value="Bacteria"/>
</dbReference>
<comment type="function">
    <text evidence="14 19">Joins adenosylcobinamide-GDP and alpha-ribazole to generate adenosylcobalamin (Ado-cobalamin). Also synthesizes adenosylcobalamin 5'-phosphate from adenosylcobinamide-GDP and alpha-ribazole 5'-phosphate.</text>
</comment>
<dbReference type="GeneID" id="78507545"/>
<evidence type="ECO:0000256" key="15">
    <source>
        <dbReference type="ARBA" id="ARBA00032605"/>
    </source>
</evidence>
<evidence type="ECO:0000313" key="20">
    <source>
        <dbReference type="EMBL" id="SNV02171.1"/>
    </source>
</evidence>
<evidence type="ECO:0000256" key="8">
    <source>
        <dbReference type="ARBA" id="ARBA00022573"/>
    </source>
</evidence>
<evidence type="ECO:0000313" key="21">
    <source>
        <dbReference type="Proteomes" id="UP000215383"/>
    </source>
</evidence>
<name>A0A239TW26_9FIRM</name>
<evidence type="ECO:0000256" key="14">
    <source>
        <dbReference type="ARBA" id="ARBA00025228"/>
    </source>
</evidence>
<dbReference type="Pfam" id="PF02654">
    <property type="entry name" value="CobS"/>
    <property type="match status" value="1"/>
</dbReference>
<evidence type="ECO:0000256" key="17">
    <source>
        <dbReference type="ARBA" id="ARBA00048623"/>
    </source>
</evidence>
<evidence type="ECO:0000256" key="7">
    <source>
        <dbReference type="ARBA" id="ARBA00022475"/>
    </source>
</evidence>
<feature type="transmembrane region" description="Helical" evidence="19">
    <location>
        <begin position="233"/>
        <end position="253"/>
    </location>
</feature>
<organism evidence="20 21">
    <name type="scientific">Megamonas hypermegale</name>
    <dbReference type="NCBI Taxonomy" id="158847"/>
    <lineage>
        <taxon>Bacteria</taxon>
        <taxon>Bacillati</taxon>
        <taxon>Bacillota</taxon>
        <taxon>Negativicutes</taxon>
        <taxon>Selenomonadales</taxon>
        <taxon>Selenomonadaceae</taxon>
        <taxon>Megamonas</taxon>
    </lineage>
</organism>
<dbReference type="EC" id="2.7.8.26" evidence="5 19"/>
<dbReference type="HAMAP" id="MF_00719">
    <property type="entry name" value="CobS"/>
    <property type="match status" value="1"/>
</dbReference>
<dbReference type="RefSeq" id="WP_027890248.1">
    <property type="nucleotide sequence ID" value="NZ_LT906446.1"/>
</dbReference>
<comment type="catalytic activity">
    <reaction evidence="18 19">
        <text>alpha-ribazole 5'-phosphate + adenosylcob(III)inamide-GDP = adenosylcob(III)alamin 5'-phosphate + GMP + H(+)</text>
        <dbReference type="Rhea" id="RHEA:23560"/>
        <dbReference type="ChEBI" id="CHEBI:15378"/>
        <dbReference type="ChEBI" id="CHEBI:57918"/>
        <dbReference type="ChEBI" id="CHEBI:58115"/>
        <dbReference type="ChEBI" id="CHEBI:60487"/>
        <dbReference type="ChEBI" id="CHEBI:60493"/>
        <dbReference type="EC" id="2.7.8.26"/>
    </reaction>
</comment>
<sequence>MNNFLVGLQFLTRITVKKNLDWSEKACGGSVKFFPFIGAILSIIYVIFGYVIYFLLPQYNFNLSTLLIGFILLALNIFLTGALHCDGFTDTMDGILSGRKRERILEIMKDSRVGAHGATSLILLLIGKFAMFSDLNSTVALTALFLMPIIPRACMSNAVVHFPYARKEGLGKAFHQYSSQKDMLIAGFFTCLLSLLLGKIAIIAYVLTTLIMYSFNRYVSHLLGGLTGDVYGATTELGEFVVLFIFVIAQTFIL</sequence>
<dbReference type="NCBIfam" id="TIGR00317">
    <property type="entry name" value="cobS"/>
    <property type="match status" value="1"/>
</dbReference>
<evidence type="ECO:0000256" key="13">
    <source>
        <dbReference type="ARBA" id="ARBA00023136"/>
    </source>
</evidence>
<dbReference type="GO" id="GO:0051073">
    <property type="term" value="F:adenosylcobinamide-GDP ribazoletransferase activity"/>
    <property type="evidence" value="ECO:0007669"/>
    <property type="project" value="UniProtKB-UniRule"/>
</dbReference>
<dbReference type="PANTHER" id="PTHR34148:SF1">
    <property type="entry name" value="ADENOSYLCOBINAMIDE-GDP RIBAZOLETRANSFERASE"/>
    <property type="match status" value="1"/>
</dbReference>
<protein>
    <recommendedName>
        <fullName evidence="6 19">Adenosylcobinamide-GDP ribazoletransferase</fullName>
        <ecNumber evidence="5 19">2.7.8.26</ecNumber>
    </recommendedName>
    <alternativeName>
        <fullName evidence="16 19">Cobalamin synthase</fullName>
    </alternativeName>
    <alternativeName>
        <fullName evidence="15 19">Cobalamin-5'-phosphate synthase</fullName>
    </alternativeName>
</protein>
<accession>A0A239TW26</accession>
<evidence type="ECO:0000256" key="2">
    <source>
        <dbReference type="ARBA" id="ARBA00004651"/>
    </source>
</evidence>
<keyword evidence="11 19" id="KW-0460">Magnesium</keyword>
<keyword evidence="13 19" id="KW-0472">Membrane</keyword>
<evidence type="ECO:0000256" key="10">
    <source>
        <dbReference type="ARBA" id="ARBA00022692"/>
    </source>
</evidence>
<dbReference type="Proteomes" id="UP000215383">
    <property type="component" value="Chromosome 1"/>
</dbReference>
<dbReference type="GO" id="GO:0005886">
    <property type="term" value="C:plasma membrane"/>
    <property type="evidence" value="ECO:0007669"/>
    <property type="project" value="UniProtKB-SubCell"/>
</dbReference>
<keyword evidence="9 19" id="KW-0808">Transferase</keyword>
<evidence type="ECO:0000256" key="3">
    <source>
        <dbReference type="ARBA" id="ARBA00004663"/>
    </source>
</evidence>
<keyword evidence="8 19" id="KW-0169">Cobalamin biosynthesis</keyword>
<comment type="pathway">
    <text evidence="3 19">Cofactor biosynthesis; adenosylcobalamin biosynthesis; adenosylcobalamin from cob(II)yrinate a,c-diamide: step 7/7.</text>
</comment>
<feature type="transmembrane region" description="Helical" evidence="19">
    <location>
        <begin position="33"/>
        <end position="55"/>
    </location>
</feature>
<dbReference type="EMBL" id="LT906446">
    <property type="protein sequence ID" value="SNV02171.1"/>
    <property type="molecule type" value="Genomic_DNA"/>
</dbReference>
<comment type="catalytic activity">
    <reaction evidence="17 19">
        <text>alpha-ribazole + adenosylcob(III)inamide-GDP = adenosylcob(III)alamin + GMP + H(+)</text>
        <dbReference type="Rhea" id="RHEA:16049"/>
        <dbReference type="ChEBI" id="CHEBI:10329"/>
        <dbReference type="ChEBI" id="CHEBI:15378"/>
        <dbReference type="ChEBI" id="CHEBI:18408"/>
        <dbReference type="ChEBI" id="CHEBI:58115"/>
        <dbReference type="ChEBI" id="CHEBI:60487"/>
        <dbReference type="EC" id="2.7.8.26"/>
    </reaction>
</comment>
<evidence type="ECO:0000256" key="18">
    <source>
        <dbReference type="ARBA" id="ARBA00049504"/>
    </source>
</evidence>
<comment type="cofactor">
    <cofactor evidence="1 19">
        <name>Mg(2+)</name>
        <dbReference type="ChEBI" id="CHEBI:18420"/>
    </cofactor>
</comment>
<comment type="subcellular location">
    <subcellularLocation>
        <location evidence="2 19">Cell membrane</location>
        <topology evidence="2 19">Multi-pass membrane protein</topology>
    </subcellularLocation>
</comment>
<gene>
    <name evidence="19" type="primary">cobS</name>
    <name evidence="20" type="ORF">SAMEA4364220_01548</name>
</gene>
<keyword evidence="10 19" id="KW-0812">Transmembrane</keyword>
<keyword evidence="21" id="KW-1185">Reference proteome</keyword>
<evidence type="ECO:0000256" key="4">
    <source>
        <dbReference type="ARBA" id="ARBA00010561"/>
    </source>
</evidence>
<dbReference type="AlphaFoldDB" id="A0A239TW26"/>
<feature type="transmembrane region" description="Helical" evidence="19">
    <location>
        <begin position="61"/>
        <end position="83"/>
    </location>
</feature>
<evidence type="ECO:0000256" key="11">
    <source>
        <dbReference type="ARBA" id="ARBA00022842"/>
    </source>
</evidence>
<feature type="transmembrane region" description="Helical" evidence="19">
    <location>
        <begin position="183"/>
        <end position="213"/>
    </location>
</feature>
<proteinExistence type="inferred from homology"/>
<reference evidence="20 21" key="1">
    <citation type="submission" date="2017-06" db="EMBL/GenBank/DDBJ databases">
        <authorList>
            <consortium name="Pathogen Informatics"/>
        </authorList>
    </citation>
    <scope>NUCLEOTIDE SEQUENCE [LARGE SCALE GENOMIC DNA]</scope>
    <source>
        <strain evidence="20 21">NCTC10570</strain>
    </source>
</reference>